<dbReference type="Proteomes" id="UP000198558">
    <property type="component" value="Unassembled WGS sequence"/>
</dbReference>
<name>A0A1I0DB61_9FIRM</name>
<protein>
    <submittedName>
        <fullName evidence="2">Transposase DDE domain group 1</fullName>
    </submittedName>
</protein>
<gene>
    <name evidence="2" type="ORF">SAMN04489758_105105</name>
</gene>
<dbReference type="RefSeq" id="WP_092352735.1">
    <property type="nucleotide sequence ID" value="NZ_FOIN01000005.1"/>
</dbReference>
<dbReference type="OrthoDB" id="6627885at2"/>
<feature type="domain" description="Transposase DDE" evidence="1">
    <location>
        <begin position="9"/>
        <end position="325"/>
    </location>
</feature>
<reference evidence="3" key="1">
    <citation type="submission" date="2016-10" db="EMBL/GenBank/DDBJ databases">
        <authorList>
            <person name="Varghese N."/>
            <person name="Submissions S."/>
        </authorList>
    </citation>
    <scope>NUCLEOTIDE SEQUENCE [LARGE SCALE GENOMIC DNA]</scope>
    <source>
        <strain evidence="3">DSM 1551</strain>
    </source>
</reference>
<dbReference type="Pfam" id="PF13701">
    <property type="entry name" value="DDE_Tnp_1_4"/>
    <property type="match status" value="1"/>
</dbReference>
<dbReference type="InterPro" id="IPR047960">
    <property type="entry name" value="Transpos_IS1380"/>
</dbReference>
<dbReference type="EMBL" id="FOIN01000005">
    <property type="protein sequence ID" value="SET29466.1"/>
    <property type="molecule type" value="Genomic_DNA"/>
</dbReference>
<proteinExistence type="predicted"/>
<organism evidence="2 3">
    <name type="scientific">Thomasclavelia cocleata</name>
    <dbReference type="NCBI Taxonomy" id="69824"/>
    <lineage>
        <taxon>Bacteria</taxon>
        <taxon>Bacillati</taxon>
        <taxon>Bacillota</taxon>
        <taxon>Erysipelotrichia</taxon>
        <taxon>Erysipelotrichales</taxon>
        <taxon>Coprobacillaceae</taxon>
        <taxon>Thomasclavelia</taxon>
    </lineage>
</organism>
<dbReference type="NCBIfam" id="NF033539">
    <property type="entry name" value="transpos_IS1380"/>
    <property type="match status" value="1"/>
</dbReference>
<dbReference type="GeneID" id="78287826"/>
<dbReference type="AlphaFoldDB" id="A0A1I0DB61"/>
<evidence type="ECO:0000259" key="1">
    <source>
        <dbReference type="Pfam" id="PF13701"/>
    </source>
</evidence>
<dbReference type="InterPro" id="IPR025668">
    <property type="entry name" value="Tnp_DDE_dom"/>
</dbReference>
<evidence type="ECO:0000313" key="3">
    <source>
        <dbReference type="Proteomes" id="UP000198558"/>
    </source>
</evidence>
<sequence>MNYKLPFCNINFNGGNLSSDGGAILLLSFLNKFSHFDFIKNLSFHDLRKNPEFSNTSIFKQLIIRNILGYFNQDHQKVLLQDPLLSHYTEACSQPTVSRFYDRLTNQVNMDFKSHLVKLACDYINQNIDEPILDVDSTKTETGGKQEGAAKIHHYNTTGYHPMIINEFHSKLLVGGELRTGKAYSSNGFIQEMDELLAHLNTKNKKIRLRGDSAFYNKDYMAYLEEKNIIYYFRVKGFASVKNAVFDDICDKNIDFQAYTEDHPYMDEIQYTISQSNQARRVVYKIYGSMDKKQQELLPTIYCVMTNDDSLSAKEVMKFYEERGN</sequence>
<evidence type="ECO:0000313" key="2">
    <source>
        <dbReference type="EMBL" id="SET29466.1"/>
    </source>
</evidence>
<accession>A0A1I0DB61</accession>
<keyword evidence="3" id="KW-1185">Reference proteome</keyword>